<name>A0ABW1PSE3_9FLAO</name>
<dbReference type="Pfam" id="PF13568">
    <property type="entry name" value="OMP_b-brl_2"/>
    <property type="match status" value="1"/>
</dbReference>
<dbReference type="EMBL" id="JBHSQB010000010">
    <property type="protein sequence ID" value="MFC6097886.1"/>
    <property type="molecule type" value="Genomic_DNA"/>
</dbReference>
<dbReference type="InterPro" id="IPR025665">
    <property type="entry name" value="Beta-barrel_OMP_2"/>
</dbReference>
<feature type="domain" description="Outer membrane protein beta-barrel" evidence="1">
    <location>
        <begin position="217"/>
        <end position="370"/>
    </location>
</feature>
<evidence type="ECO:0000313" key="3">
    <source>
        <dbReference type="Proteomes" id="UP001596287"/>
    </source>
</evidence>
<dbReference type="RefSeq" id="WP_379792869.1">
    <property type="nucleotide sequence ID" value="NZ_JBHSQB010000010.1"/>
</dbReference>
<accession>A0ABW1PSE3</accession>
<comment type="caution">
    <text evidence="2">The sequence shown here is derived from an EMBL/GenBank/DDBJ whole genome shotgun (WGS) entry which is preliminary data.</text>
</comment>
<keyword evidence="3" id="KW-1185">Reference proteome</keyword>
<gene>
    <name evidence="2" type="ORF">ACFPVY_14605</name>
</gene>
<reference evidence="3" key="1">
    <citation type="journal article" date="2019" name="Int. J. Syst. Evol. Microbiol.">
        <title>The Global Catalogue of Microorganisms (GCM) 10K type strain sequencing project: providing services to taxonomists for standard genome sequencing and annotation.</title>
        <authorList>
            <consortium name="The Broad Institute Genomics Platform"/>
            <consortium name="The Broad Institute Genome Sequencing Center for Infectious Disease"/>
            <person name="Wu L."/>
            <person name="Ma J."/>
        </authorList>
    </citation>
    <scope>NUCLEOTIDE SEQUENCE [LARGE SCALE GENOMIC DNA]</scope>
    <source>
        <strain evidence="3">CCUG 49679</strain>
    </source>
</reference>
<organism evidence="2 3">
    <name type="scientific">Flavobacterium qiangtangense</name>
    <dbReference type="NCBI Taxonomy" id="1442595"/>
    <lineage>
        <taxon>Bacteria</taxon>
        <taxon>Pseudomonadati</taxon>
        <taxon>Bacteroidota</taxon>
        <taxon>Flavobacteriia</taxon>
        <taxon>Flavobacteriales</taxon>
        <taxon>Flavobacteriaceae</taxon>
        <taxon>Flavobacterium</taxon>
    </lineage>
</organism>
<sequence length="391" mass="45057">MKKLTTILLLFVTLLSYSQINFENGYIIGNDGIKKEVLIRNVGWKNNPSEIEFKISEESKSEKLDIASIKEFSVNDSYKFKRFTTNIDYSSRNANDLSESANPEWKKQTVLLKLLVEGELNLYQYENGNLVRYLISSGNHETAEQLIYRQYNNVSTQIKTDYSFRNQLYTSMKSANFKSDDFRKIDYKKADLTAIFLKYNQAKTETFTDHTIKQNKSTLHLKAVAGVNMTSVEFSNGSNNSHFEFDTKAALKVGLELEAILPFNNKKWSLFLQPNFQQYKAEGKTKTVTTKIDYKFIEIPIGARHYFFLSDKSKLSLDAGYSLSFAMDSYMKYGTLETPLKKSSNYFVGMGFDYESYGIEARYGFERGLTKNSFYMGDHKSIGIALKYTFL</sequence>
<proteinExistence type="predicted"/>
<protein>
    <submittedName>
        <fullName evidence="2">Outer membrane beta-barrel protein</fullName>
    </submittedName>
</protein>
<evidence type="ECO:0000313" key="2">
    <source>
        <dbReference type="EMBL" id="MFC6097886.1"/>
    </source>
</evidence>
<evidence type="ECO:0000259" key="1">
    <source>
        <dbReference type="Pfam" id="PF13568"/>
    </source>
</evidence>
<dbReference type="Proteomes" id="UP001596287">
    <property type="component" value="Unassembled WGS sequence"/>
</dbReference>